<accession>A0A7S0SGL1</accession>
<dbReference type="AlphaFoldDB" id="A0A7S0SGL1"/>
<proteinExistence type="inferred from homology"/>
<name>A0A7S0SGL1_9CHLO</name>
<dbReference type="PANTHER" id="PTHR10543:SF138">
    <property type="entry name" value="CAROTENOID OXYGENASE"/>
    <property type="match status" value="1"/>
</dbReference>
<gene>
    <name evidence="6" type="ORF">MANT1106_LOCUS6489</name>
</gene>
<reference evidence="6" key="1">
    <citation type="submission" date="2021-01" db="EMBL/GenBank/DDBJ databases">
        <authorList>
            <person name="Corre E."/>
            <person name="Pelletier E."/>
            <person name="Niang G."/>
            <person name="Scheremetjew M."/>
            <person name="Finn R."/>
            <person name="Kale V."/>
            <person name="Holt S."/>
            <person name="Cochrane G."/>
            <person name="Meng A."/>
            <person name="Brown T."/>
            <person name="Cohen L."/>
        </authorList>
    </citation>
    <scope>NUCLEOTIDE SEQUENCE</scope>
    <source>
        <strain evidence="6">SL-175</strain>
    </source>
</reference>
<keyword evidence="2 4" id="KW-0479">Metal-binding</keyword>
<organism evidence="6">
    <name type="scientific">Mantoniella antarctica</name>
    <dbReference type="NCBI Taxonomy" id="81844"/>
    <lineage>
        <taxon>Eukaryota</taxon>
        <taxon>Viridiplantae</taxon>
        <taxon>Chlorophyta</taxon>
        <taxon>Mamiellophyceae</taxon>
        <taxon>Mamiellales</taxon>
        <taxon>Mamiellaceae</taxon>
        <taxon>Mantoniella</taxon>
    </lineage>
</organism>
<evidence type="ECO:0000256" key="5">
    <source>
        <dbReference type="SAM" id="MobiDB-lite"/>
    </source>
</evidence>
<sequence length="676" mass="73618">MAAVSATATNLVVALASRGPTRARKSGALSRPGGVVPIRAVQTPVKPSEGATRESQPIGAFPKSAVASRQHVQPATEKFQKAYADYSTGYASVPGLAYERSEWITEVIGEIPAELEGTLLRNGPAMYVRGEGSERFEKSYLDGDGMVTSIAIKDGKAYFRNKFVRTEDFDKEEELGRYTEPSIFTAKDPRKPAFFWRLFNDILAGNLQRKQNGAYNVLSWGGNLVAVDYKKPYELDPDTLETIGHRASPLSSVMHTSHYRTLDEPDGSGRRCVAFINEVDWRSETTKAVFYEFDEAGEEVSRRAYDYPASYVHDLIVTDNYYILFDCPIKIDFPAVFTKYIFEKSCLSELICEDTDRRPLFRIFPRRGDSREVKTVEADYWCYAYHHVNGFEDAEGKIIFDTCTWDKFTLYFTDICSPNGESNYPRMKLSRFVIDTDAGKATHHCLSDLPCELPITSWDYTGKPYQHIYLSSAVGTNAAGVNGPMQALTKVSLPTTDALGGVTETEWVPGDTKFAMEPFYVARKGAVDEDDGWVVALVHDAEYDKGEMGGRGTEMVIIDAKKFGEGPVARLRMPTYVPFGVHGSWSERYVAGPPKEAELKAIAALKAAGGGTSLNGMQGPNAKIPTPGLSGGGGGGGSGGVDSAATQEVQDGVSAGIIAAGVTAAVLGAALLSSLA</sequence>
<feature type="binding site" evidence="4">
    <location>
        <position position="258"/>
    </location>
    <ligand>
        <name>Fe cation</name>
        <dbReference type="ChEBI" id="CHEBI:24875"/>
        <note>catalytic</note>
    </ligand>
</feature>
<dbReference type="EMBL" id="HBFC01011112">
    <property type="protein sequence ID" value="CAD8703807.1"/>
    <property type="molecule type" value="Transcribed_RNA"/>
</dbReference>
<evidence type="ECO:0008006" key="7">
    <source>
        <dbReference type="Google" id="ProtNLM"/>
    </source>
</evidence>
<dbReference type="GO" id="GO:0010436">
    <property type="term" value="F:carotenoid dioxygenase activity"/>
    <property type="evidence" value="ECO:0007669"/>
    <property type="project" value="TreeGrafter"/>
</dbReference>
<feature type="region of interest" description="Disordered" evidence="5">
    <location>
        <begin position="616"/>
        <end position="644"/>
    </location>
</feature>
<evidence type="ECO:0000313" key="6">
    <source>
        <dbReference type="EMBL" id="CAD8703807.1"/>
    </source>
</evidence>
<feature type="binding site" evidence="4">
    <location>
        <position position="582"/>
    </location>
    <ligand>
        <name>Fe cation</name>
        <dbReference type="ChEBI" id="CHEBI:24875"/>
        <note>catalytic</note>
    </ligand>
</feature>
<protein>
    <recommendedName>
        <fullName evidence="7">Carotenoid oxygenase</fullName>
    </recommendedName>
</protein>
<dbReference type="GO" id="GO:0016121">
    <property type="term" value="P:carotene catabolic process"/>
    <property type="evidence" value="ECO:0007669"/>
    <property type="project" value="TreeGrafter"/>
</dbReference>
<evidence type="ECO:0000256" key="4">
    <source>
        <dbReference type="PIRSR" id="PIRSR604294-1"/>
    </source>
</evidence>
<feature type="compositionally biased region" description="Gly residues" evidence="5">
    <location>
        <begin position="629"/>
        <end position="640"/>
    </location>
</feature>
<comment type="cofactor">
    <cofactor evidence="4">
        <name>Fe(2+)</name>
        <dbReference type="ChEBI" id="CHEBI:29033"/>
    </cofactor>
    <text evidence="4">Binds 1 Fe(2+) ion per subunit.</text>
</comment>
<evidence type="ECO:0000256" key="3">
    <source>
        <dbReference type="ARBA" id="ARBA00023004"/>
    </source>
</evidence>
<dbReference type="Pfam" id="PF03055">
    <property type="entry name" value="RPE65"/>
    <property type="match status" value="1"/>
</dbReference>
<evidence type="ECO:0000256" key="2">
    <source>
        <dbReference type="ARBA" id="ARBA00022723"/>
    </source>
</evidence>
<feature type="binding site" evidence="4">
    <location>
        <position position="386"/>
    </location>
    <ligand>
        <name>Fe cation</name>
        <dbReference type="ChEBI" id="CHEBI:24875"/>
        <note>catalytic</note>
    </ligand>
</feature>
<comment type="similarity">
    <text evidence="1">Belongs to the carotenoid oxygenase family.</text>
</comment>
<evidence type="ECO:0000256" key="1">
    <source>
        <dbReference type="ARBA" id="ARBA00006787"/>
    </source>
</evidence>
<keyword evidence="3 4" id="KW-0408">Iron</keyword>
<dbReference type="GO" id="GO:0046872">
    <property type="term" value="F:metal ion binding"/>
    <property type="evidence" value="ECO:0007669"/>
    <property type="project" value="UniProtKB-KW"/>
</dbReference>
<feature type="binding site" evidence="4">
    <location>
        <position position="313"/>
    </location>
    <ligand>
        <name>Fe cation</name>
        <dbReference type="ChEBI" id="CHEBI:24875"/>
        <note>catalytic</note>
    </ligand>
</feature>
<dbReference type="PANTHER" id="PTHR10543">
    <property type="entry name" value="BETA-CAROTENE DIOXYGENASE"/>
    <property type="match status" value="1"/>
</dbReference>
<dbReference type="InterPro" id="IPR004294">
    <property type="entry name" value="Carotenoid_Oase"/>
</dbReference>